<keyword evidence="3 6" id="KW-1133">Transmembrane helix</keyword>
<gene>
    <name evidence="7" type="ORF">PG986_007194</name>
</gene>
<dbReference type="PANTHER" id="PTHR35042">
    <property type="entry name" value="ANTHRONE OXYGENASE ENCC"/>
    <property type="match status" value="1"/>
</dbReference>
<dbReference type="Pfam" id="PF08592">
    <property type="entry name" value="Anthrone_oxy"/>
    <property type="match status" value="1"/>
</dbReference>
<keyword evidence="2 6" id="KW-0812">Transmembrane</keyword>
<comment type="subcellular location">
    <subcellularLocation>
        <location evidence="1">Membrane</location>
        <topology evidence="1">Multi-pass membrane protein</topology>
    </subcellularLocation>
</comment>
<comment type="caution">
    <text evidence="7">The sequence shown here is derived from an EMBL/GenBank/DDBJ whole genome shotgun (WGS) entry which is preliminary data.</text>
</comment>
<keyword evidence="4 6" id="KW-0472">Membrane</keyword>
<evidence type="ECO:0000313" key="7">
    <source>
        <dbReference type="EMBL" id="KAK7951466.1"/>
    </source>
</evidence>
<organism evidence="7 8">
    <name type="scientific">Apiospora aurea</name>
    <dbReference type="NCBI Taxonomy" id="335848"/>
    <lineage>
        <taxon>Eukaryota</taxon>
        <taxon>Fungi</taxon>
        <taxon>Dikarya</taxon>
        <taxon>Ascomycota</taxon>
        <taxon>Pezizomycotina</taxon>
        <taxon>Sordariomycetes</taxon>
        <taxon>Xylariomycetidae</taxon>
        <taxon>Amphisphaeriales</taxon>
        <taxon>Apiosporaceae</taxon>
        <taxon>Apiospora</taxon>
    </lineage>
</organism>
<sequence length="186" mass="19767">MARTPPALRALQATNAAVLTTTAGLNLGLSFFVMPRLLESPTPLMLRQWGRMFAVTSRFFPPAMMVPGLVHAALACYYYTVTTAAAAATTATRSPQKGAVCNAVAALAALSVMPWTLGLMMPINEKLLRKVDAAQSLGANEVEGREVGVKEEETAHALVDRWALLNLYRGGAVLVSGCLGLYAALF</sequence>
<dbReference type="PANTHER" id="PTHR35042:SF1">
    <property type="entry name" value="DUF1772-DOMAIN-CONTAINING PROTEIN"/>
    <property type="match status" value="1"/>
</dbReference>
<feature type="transmembrane region" description="Helical" evidence="6">
    <location>
        <begin position="16"/>
        <end position="38"/>
    </location>
</feature>
<evidence type="ECO:0000256" key="1">
    <source>
        <dbReference type="ARBA" id="ARBA00004141"/>
    </source>
</evidence>
<dbReference type="Proteomes" id="UP001391051">
    <property type="component" value="Unassembled WGS sequence"/>
</dbReference>
<feature type="transmembrane region" description="Helical" evidence="6">
    <location>
        <begin position="59"/>
        <end position="80"/>
    </location>
</feature>
<protein>
    <recommendedName>
        <fullName evidence="9">DUF1772-domain-containing protein</fullName>
    </recommendedName>
</protein>
<keyword evidence="8" id="KW-1185">Reference proteome</keyword>
<comment type="similarity">
    <text evidence="5">Belongs to the anthrone oxygenase family.</text>
</comment>
<feature type="transmembrane region" description="Helical" evidence="6">
    <location>
        <begin position="167"/>
        <end position="185"/>
    </location>
</feature>
<dbReference type="InterPro" id="IPR013901">
    <property type="entry name" value="Anthrone_oxy"/>
</dbReference>
<dbReference type="EMBL" id="JAQQWE010000005">
    <property type="protein sequence ID" value="KAK7951466.1"/>
    <property type="molecule type" value="Genomic_DNA"/>
</dbReference>
<evidence type="ECO:0000256" key="4">
    <source>
        <dbReference type="ARBA" id="ARBA00023136"/>
    </source>
</evidence>
<proteinExistence type="inferred from homology"/>
<name>A0ABR1QCN7_9PEZI</name>
<evidence type="ECO:0000256" key="3">
    <source>
        <dbReference type="ARBA" id="ARBA00022989"/>
    </source>
</evidence>
<accession>A0ABR1QCN7</accession>
<dbReference type="RefSeq" id="XP_066699528.1">
    <property type="nucleotide sequence ID" value="XM_066843416.1"/>
</dbReference>
<feature type="transmembrane region" description="Helical" evidence="6">
    <location>
        <begin position="100"/>
        <end position="120"/>
    </location>
</feature>
<evidence type="ECO:0000256" key="5">
    <source>
        <dbReference type="ARBA" id="ARBA00034313"/>
    </source>
</evidence>
<dbReference type="GeneID" id="92076478"/>
<evidence type="ECO:0000256" key="2">
    <source>
        <dbReference type="ARBA" id="ARBA00022692"/>
    </source>
</evidence>
<reference evidence="7 8" key="1">
    <citation type="submission" date="2023-01" db="EMBL/GenBank/DDBJ databases">
        <title>Analysis of 21 Apiospora genomes using comparative genomics revels a genus with tremendous synthesis potential of carbohydrate active enzymes and secondary metabolites.</title>
        <authorList>
            <person name="Sorensen T."/>
        </authorList>
    </citation>
    <scope>NUCLEOTIDE SEQUENCE [LARGE SCALE GENOMIC DNA]</scope>
    <source>
        <strain evidence="7 8">CBS 24483</strain>
    </source>
</reference>
<evidence type="ECO:0000256" key="6">
    <source>
        <dbReference type="SAM" id="Phobius"/>
    </source>
</evidence>
<evidence type="ECO:0008006" key="9">
    <source>
        <dbReference type="Google" id="ProtNLM"/>
    </source>
</evidence>
<evidence type="ECO:0000313" key="8">
    <source>
        <dbReference type="Proteomes" id="UP001391051"/>
    </source>
</evidence>